<gene>
    <name evidence="2" type="ORF">AFULGI_00020330</name>
</gene>
<evidence type="ECO:0000313" key="2">
    <source>
        <dbReference type="EMBL" id="AIG98783.1"/>
    </source>
</evidence>
<protein>
    <recommendedName>
        <fullName evidence="1">DUF357 domain-containing protein</fullName>
    </recommendedName>
</protein>
<dbReference type="SUPFAM" id="SSF158372">
    <property type="entry name" value="AF1782-like"/>
    <property type="match status" value="1"/>
</dbReference>
<evidence type="ECO:0000313" key="3">
    <source>
        <dbReference type="Proteomes" id="UP000028501"/>
    </source>
</evidence>
<dbReference type="GeneID" id="24795525"/>
<name>A0A075WMK6_ARCFL</name>
<dbReference type="AlphaFoldDB" id="A0A075WMK6"/>
<dbReference type="Proteomes" id="UP000028501">
    <property type="component" value="Chromosome"/>
</dbReference>
<dbReference type="Gene3D" id="1.20.1270.90">
    <property type="entry name" value="AF1782-like"/>
    <property type="match status" value="1"/>
</dbReference>
<dbReference type="Pfam" id="PF04010">
    <property type="entry name" value="DUF357"/>
    <property type="match status" value="1"/>
</dbReference>
<dbReference type="RefSeq" id="WP_010879278.1">
    <property type="nucleotide sequence ID" value="NZ_CP006577.1"/>
</dbReference>
<dbReference type="SMR" id="A0A075WMK6"/>
<dbReference type="InterPro" id="IPR023140">
    <property type="entry name" value="DUF357"/>
</dbReference>
<proteinExistence type="predicted"/>
<organism evidence="2 3">
    <name type="scientific">Archaeoglobus fulgidus DSM 8774</name>
    <dbReference type="NCBI Taxonomy" id="1344584"/>
    <lineage>
        <taxon>Archaea</taxon>
        <taxon>Methanobacteriati</taxon>
        <taxon>Methanobacteriota</taxon>
        <taxon>Archaeoglobi</taxon>
        <taxon>Archaeoglobales</taxon>
        <taxon>Archaeoglobaceae</taxon>
        <taxon>Archaeoglobus</taxon>
    </lineage>
</organism>
<dbReference type="HOGENOM" id="CLU_180506_0_0_2"/>
<dbReference type="KEGG" id="afg:AFULGI_00020330"/>
<sequence length="76" mass="9148">MEEELRRETLKWLERIEERVKEIEGDEGFMRNIEAYISDSRYFLEKGDLVRAFECVVWAWAWLEIGLEVGKLHETA</sequence>
<dbReference type="EMBL" id="CP006577">
    <property type="protein sequence ID" value="AIG98783.1"/>
    <property type="molecule type" value="Genomic_DNA"/>
</dbReference>
<dbReference type="InterPro" id="IPR036809">
    <property type="entry name" value="AF1782-like_sf"/>
</dbReference>
<reference evidence="2 3" key="1">
    <citation type="submission" date="2013-07" db="EMBL/GenBank/DDBJ databases">
        <title>Genome of Archaeoglobus fulgidus.</title>
        <authorList>
            <person name="Fiebig A."/>
            <person name="Birkeland N.-K."/>
        </authorList>
    </citation>
    <scope>NUCLEOTIDE SEQUENCE [LARGE SCALE GENOMIC DNA]</scope>
    <source>
        <strain evidence="2 3">DSM 8774</strain>
    </source>
</reference>
<accession>A0A075WMK6</accession>
<feature type="domain" description="DUF357" evidence="1">
    <location>
        <begin position="25"/>
        <end position="71"/>
    </location>
</feature>
<evidence type="ECO:0000259" key="1">
    <source>
        <dbReference type="Pfam" id="PF04010"/>
    </source>
</evidence>